<accession>A0A8R7TU71</accession>
<reference evidence="1" key="2">
    <citation type="submission" date="2018-03" db="EMBL/GenBank/DDBJ databases">
        <title>The Triticum urartu genome reveals the dynamic nature of wheat genome evolution.</title>
        <authorList>
            <person name="Ling H."/>
            <person name="Ma B."/>
            <person name="Shi X."/>
            <person name="Liu H."/>
            <person name="Dong L."/>
            <person name="Sun H."/>
            <person name="Cao Y."/>
            <person name="Gao Q."/>
            <person name="Zheng S."/>
            <person name="Li Y."/>
            <person name="Yu Y."/>
            <person name="Du H."/>
            <person name="Qi M."/>
            <person name="Li Y."/>
            <person name="Yu H."/>
            <person name="Cui Y."/>
            <person name="Wang N."/>
            <person name="Chen C."/>
            <person name="Wu H."/>
            <person name="Zhao Y."/>
            <person name="Zhang J."/>
            <person name="Li Y."/>
            <person name="Zhou W."/>
            <person name="Zhang B."/>
            <person name="Hu W."/>
            <person name="Eijk M."/>
            <person name="Tang J."/>
            <person name="Witsenboer H."/>
            <person name="Zhao S."/>
            <person name="Li Z."/>
            <person name="Zhang A."/>
            <person name="Wang D."/>
            <person name="Liang C."/>
        </authorList>
    </citation>
    <scope>NUCLEOTIDE SEQUENCE [LARGE SCALE GENOMIC DNA]</scope>
    <source>
        <strain evidence="1">cv. G1812</strain>
    </source>
</reference>
<organism evidence="1 2">
    <name type="scientific">Triticum urartu</name>
    <name type="common">Red wild einkorn</name>
    <name type="synonym">Crithodium urartu</name>
    <dbReference type="NCBI Taxonomy" id="4572"/>
    <lineage>
        <taxon>Eukaryota</taxon>
        <taxon>Viridiplantae</taxon>
        <taxon>Streptophyta</taxon>
        <taxon>Embryophyta</taxon>
        <taxon>Tracheophyta</taxon>
        <taxon>Spermatophyta</taxon>
        <taxon>Magnoliopsida</taxon>
        <taxon>Liliopsida</taxon>
        <taxon>Poales</taxon>
        <taxon>Poaceae</taxon>
        <taxon>BOP clade</taxon>
        <taxon>Pooideae</taxon>
        <taxon>Triticodae</taxon>
        <taxon>Triticeae</taxon>
        <taxon>Triticinae</taxon>
        <taxon>Triticum</taxon>
    </lineage>
</organism>
<evidence type="ECO:0000313" key="1">
    <source>
        <dbReference type="EnsemblPlants" id="TuG1812G0300002070.01.T01.cds412250"/>
    </source>
</evidence>
<proteinExistence type="predicted"/>
<sequence>SLSLSRHTLTHEAGKRSAPSLLLPSLGTAPGATLYCYVYTAYIIRNAGVGVLSLRRDLNLVNRRVLLAQSRPLISTAVLPSHQATPWHLSSREPAREITTTTSSTASLLYCTFWCVFSL</sequence>
<protein>
    <submittedName>
        <fullName evidence="1">Uncharacterized protein</fullName>
    </submittedName>
</protein>
<reference evidence="2" key="1">
    <citation type="journal article" date="2013" name="Nature">
        <title>Draft genome of the wheat A-genome progenitor Triticum urartu.</title>
        <authorList>
            <person name="Ling H.Q."/>
            <person name="Zhao S."/>
            <person name="Liu D."/>
            <person name="Wang J."/>
            <person name="Sun H."/>
            <person name="Zhang C."/>
            <person name="Fan H."/>
            <person name="Li D."/>
            <person name="Dong L."/>
            <person name="Tao Y."/>
            <person name="Gao C."/>
            <person name="Wu H."/>
            <person name="Li Y."/>
            <person name="Cui Y."/>
            <person name="Guo X."/>
            <person name="Zheng S."/>
            <person name="Wang B."/>
            <person name="Yu K."/>
            <person name="Liang Q."/>
            <person name="Yang W."/>
            <person name="Lou X."/>
            <person name="Chen J."/>
            <person name="Feng M."/>
            <person name="Jian J."/>
            <person name="Zhang X."/>
            <person name="Luo G."/>
            <person name="Jiang Y."/>
            <person name="Liu J."/>
            <person name="Wang Z."/>
            <person name="Sha Y."/>
            <person name="Zhang B."/>
            <person name="Wu H."/>
            <person name="Tang D."/>
            <person name="Shen Q."/>
            <person name="Xue P."/>
            <person name="Zou S."/>
            <person name="Wang X."/>
            <person name="Liu X."/>
            <person name="Wang F."/>
            <person name="Yang Y."/>
            <person name="An X."/>
            <person name="Dong Z."/>
            <person name="Zhang K."/>
            <person name="Zhang X."/>
            <person name="Luo M.C."/>
            <person name="Dvorak J."/>
            <person name="Tong Y."/>
            <person name="Wang J."/>
            <person name="Yang H."/>
            <person name="Li Z."/>
            <person name="Wang D."/>
            <person name="Zhang A."/>
            <person name="Wang J."/>
        </authorList>
    </citation>
    <scope>NUCLEOTIDE SEQUENCE</scope>
    <source>
        <strain evidence="2">cv. G1812</strain>
    </source>
</reference>
<dbReference type="EnsemblPlants" id="TuG1812G0300002070.01.T01">
    <property type="protein sequence ID" value="TuG1812G0300002070.01.T01.cds412250"/>
    <property type="gene ID" value="TuG1812G0300002070.01"/>
</dbReference>
<dbReference type="Proteomes" id="UP000015106">
    <property type="component" value="Chromosome 3"/>
</dbReference>
<reference evidence="1" key="3">
    <citation type="submission" date="2022-06" db="UniProtKB">
        <authorList>
            <consortium name="EnsemblPlants"/>
        </authorList>
    </citation>
    <scope>IDENTIFICATION</scope>
</reference>
<dbReference type="Gramene" id="TuG1812G0300002070.01.T01">
    <property type="protein sequence ID" value="TuG1812G0300002070.01.T01.cds412250"/>
    <property type="gene ID" value="TuG1812G0300002070.01"/>
</dbReference>
<name>A0A8R7TU71_TRIUA</name>
<dbReference type="AlphaFoldDB" id="A0A8R7TU71"/>
<keyword evidence="2" id="KW-1185">Reference proteome</keyword>
<evidence type="ECO:0000313" key="2">
    <source>
        <dbReference type="Proteomes" id="UP000015106"/>
    </source>
</evidence>